<dbReference type="InterPro" id="IPR027417">
    <property type="entry name" value="P-loop_NTPase"/>
</dbReference>
<dbReference type="PROSITE" id="PS51903">
    <property type="entry name" value="CLP_R"/>
    <property type="match status" value="1"/>
</dbReference>
<evidence type="ECO:0000256" key="2">
    <source>
        <dbReference type="ARBA" id="ARBA00022737"/>
    </source>
</evidence>
<comment type="similarity">
    <text evidence="1">Belongs to the ClpA/ClpB family.</text>
</comment>
<dbReference type="PANTHER" id="PTHR43572">
    <property type="entry name" value="CHAPERONE PROTEIN CLPD, CHLOROPLASTIC"/>
    <property type="match status" value="1"/>
</dbReference>
<comment type="caution">
    <text evidence="6">The sequence shown here is derived from an EMBL/GenBank/DDBJ whole genome shotgun (WGS) entry which is preliminary data.</text>
</comment>
<feature type="compositionally biased region" description="Low complexity" evidence="4">
    <location>
        <begin position="73"/>
        <end position="82"/>
    </location>
</feature>
<dbReference type="AlphaFoldDB" id="A0A6G1BRX6"/>
<dbReference type="Proteomes" id="UP000479710">
    <property type="component" value="Unassembled WGS sequence"/>
</dbReference>
<sequence length="1007" mass="106265">MRSPACSSPVAQQQLCAQPAPYGLLKRACLRSHPAAAAAAAHPLQCRALELCFNVALNRLPTSAPHSPPPSSSAPSGAAPFASSLIQPNPTLSNALVAALKRAQANQRRGCVELQQQPPPPPPQVAATAQQQQQGASQQQQPLLAIKVELDQLIISILDDPSVSRVMREAGFSSSTVKSNLEEESALMLSTSPSPPPPAIPPQFFLDPSVGGGNGGGFMLWPATQFLSSPCMAVPSCKEDVRAVLEVMVRKHGRRPNPVVVGDSVSMAEAVAGELLRRLEAGDVPDELAGAHLLKLQLSYVHVRLMSRADVDAKAAELRRSVDAVKRGGLVVYVGDLRWVLDEDHHHHPGANHHTASSYSPVDHMVAELGRLLGDLRAASAPPRGRIWLVATASYQTYMRCRRHRPSLESAWALQAVVVPTGAGTGLALNNLHPTARNGAPMQQAMAATNQQQIASPFAMAAEPMAFAAARDEQEDKLLVLCSECSRNYERESSAVKAEAADEEGPRAGGLPGWLMPEAPKENYLIELKRKWSRLCRKLHFCGSGDPCSAVSFGAGAYVSGPSLPWWSASCLLPTGGQAKASIAGFLGMEALRWSPPPALPPHRGLSSLREPECQDVTTALALGSLPLSDSASSSGGGGGRALESESDGTAARELERSLRKNVPWQRAAVEEIADAVTAGARSSNGRKGGVWLFLKGSDHATVRRAAAVIAETHCGSADRVTSADPNKYGCADDFCSDVVSRASMAGGGKKLVLVVDDIEHAPQHVVDCLMAASRGGALKDKLGQELDLSDSIVILTTSKLADAASSGVIGLRLYTSEESPSVDLKRKNSTRSPQSDRKRARHSAHHGLDLNLNLNLNLFAEDDTANNHDGGDEYDGDAVPSDITHEGDSGEPNHGLLESIATRVVTLNNGGPKNAAAAIRERLSGHLDDGRELRVDGEAAEALAAASRHIVDEVLERWVAEVFEPAAATVKNGGKVVVLGVGPSGGGVNVSVGFMGSVLPSRVHVD</sequence>
<evidence type="ECO:0000313" key="7">
    <source>
        <dbReference type="Proteomes" id="UP000479710"/>
    </source>
</evidence>
<evidence type="ECO:0000256" key="4">
    <source>
        <dbReference type="SAM" id="MobiDB-lite"/>
    </source>
</evidence>
<dbReference type="Pfam" id="PF23569">
    <property type="entry name" value="NBD_SMAX1"/>
    <property type="match status" value="1"/>
</dbReference>
<reference evidence="6 7" key="1">
    <citation type="submission" date="2019-11" db="EMBL/GenBank/DDBJ databases">
        <title>Whole genome sequence of Oryza granulata.</title>
        <authorList>
            <person name="Li W."/>
        </authorList>
    </citation>
    <scope>NUCLEOTIDE SEQUENCE [LARGE SCALE GENOMIC DNA]</scope>
    <source>
        <strain evidence="7">cv. Menghai</strain>
        <tissue evidence="6">Leaf</tissue>
    </source>
</reference>
<keyword evidence="7" id="KW-1185">Reference proteome</keyword>
<protein>
    <recommendedName>
        <fullName evidence="5">Clp R domain-containing protein</fullName>
    </recommendedName>
</protein>
<dbReference type="InterPro" id="IPR036628">
    <property type="entry name" value="Clp_N_dom_sf"/>
</dbReference>
<feature type="domain" description="Clp R" evidence="5">
    <location>
        <begin position="1"/>
        <end position="187"/>
    </location>
</feature>
<dbReference type="InterPro" id="IPR004176">
    <property type="entry name" value="Clp_R_N"/>
</dbReference>
<dbReference type="OrthoDB" id="1872342at2759"/>
<dbReference type="EMBL" id="SPHZ02000011">
    <property type="protein sequence ID" value="KAF0890582.1"/>
    <property type="molecule type" value="Genomic_DNA"/>
</dbReference>
<evidence type="ECO:0000256" key="1">
    <source>
        <dbReference type="ARBA" id="ARBA00008675"/>
    </source>
</evidence>
<feature type="region of interest" description="Disordered" evidence="4">
    <location>
        <begin position="820"/>
        <end position="847"/>
    </location>
</feature>
<feature type="compositionally biased region" description="Low complexity" evidence="4">
    <location>
        <begin position="125"/>
        <end position="136"/>
    </location>
</feature>
<dbReference type="PANTHER" id="PTHR43572:SF3">
    <property type="entry name" value="PROTEIN SMAX1-LIKE 5"/>
    <property type="match status" value="1"/>
</dbReference>
<feature type="region of interest" description="Disordered" evidence="4">
    <location>
        <begin position="628"/>
        <end position="655"/>
    </location>
</feature>
<proteinExistence type="inferred from homology"/>
<gene>
    <name evidence="6" type="ORF">E2562_003791</name>
</gene>
<dbReference type="InterPro" id="IPR051650">
    <property type="entry name" value="SL_signaling_regulator"/>
</dbReference>
<organism evidence="6 7">
    <name type="scientific">Oryza meyeriana var. granulata</name>
    <dbReference type="NCBI Taxonomy" id="110450"/>
    <lineage>
        <taxon>Eukaryota</taxon>
        <taxon>Viridiplantae</taxon>
        <taxon>Streptophyta</taxon>
        <taxon>Embryophyta</taxon>
        <taxon>Tracheophyta</taxon>
        <taxon>Spermatophyta</taxon>
        <taxon>Magnoliopsida</taxon>
        <taxon>Liliopsida</taxon>
        <taxon>Poales</taxon>
        <taxon>Poaceae</taxon>
        <taxon>BOP clade</taxon>
        <taxon>Oryzoideae</taxon>
        <taxon>Oryzeae</taxon>
        <taxon>Oryzinae</taxon>
        <taxon>Oryza</taxon>
        <taxon>Oryza meyeriana</taxon>
    </lineage>
</organism>
<dbReference type="Gene3D" id="3.40.50.300">
    <property type="entry name" value="P-loop containing nucleotide triphosphate hydrolases"/>
    <property type="match status" value="1"/>
</dbReference>
<feature type="region of interest" description="Disordered" evidence="4">
    <location>
        <begin position="109"/>
        <end position="136"/>
    </location>
</feature>
<dbReference type="Gene3D" id="1.10.1780.10">
    <property type="entry name" value="Clp, N-terminal domain"/>
    <property type="match status" value="1"/>
</dbReference>
<accession>A0A6G1BRX6</accession>
<keyword evidence="2 3" id="KW-0677">Repeat</keyword>
<name>A0A6G1BRX6_9ORYZ</name>
<feature type="region of interest" description="Disordered" evidence="4">
    <location>
        <begin position="62"/>
        <end position="82"/>
    </location>
</feature>
<evidence type="ECO:0000259" key="5">
    <source>
        <dbReference type="PROSITE" id="PS51903"/>
    </source>
</evidence>
<feature type="region of interest" description="Disordered" evidence="4">
    <location>
        <begin position="864"/>
        <end position="893"/>
    </location>
</feature>
<dbReference type="InterPro" id="IPR058680">
    <property type="entry name" value="NBD_SMAX1-like"/>
</dbReference>
<evidence type="ECO:0000313" key="6">
    <source>
        <dbReference type="EMBL" id="KAF0890582.1"/>
    </source>
</evidence>
<evidence type="ECO:0000256" key="3">
    <source>
        <dbReference type="PROSITE-ProRule" id="PRU01251"/>
    </source>
</evidence>